<evidence type="ECO:0000256" key="11">
    <source>
        <dbReference type="HAMAP-Rule" id="MF_00228"/>
    </source>
</evidence>
<organism evidence="12 13">
    <name type="scientific">Flavimobilis rhizosphaerae</name>
    <dbReference type="NCBI Taxonomy" id="2775421"/>
    <lineage>
        <taxon>Bacteria</taxon>
        <taxon>Bacillati</taxon>
        <taxon>Actinomycetota</taxon>
        <taxon>Actinomycetes</taxon>
        <taxon>Micrococcales</taxon>
        <taxon>Jonesiaceae</taxon>
        <taxon>Flavimobilis</taxon>
    </lineage>
</organism>
<dbReference type="InterPro" id="IPR029056">
    <property type="entry name" value="Ribokinase-like"/>
</dbReference>
<evidence type="ECO:0000256" key="2">
    <source>
        <dbReference type="ARBA" id="ARBA00001946"/>
    </source>
</evidence>
<evidence type="ECO:0000256" key="3">
    <source>
        <dbReference type="ARBA" id="ARBA00004868"/>
    </source>
</evidence>
<evidence type="ECO:0000256" key="1">
    <source>
        <dbReference type="ARBA" id="ARBA00001771"/>
    </source>
</evidence>
<sequence>MLRAPSTLLTAVPRALEEVRAAGPLVQCLTNTVTVNLVANTLLALGAAPAMADLPGEAGTLAGVADAVYVNLGTPGAEQRAGMLEAARACDTLGRPWVLDPVAVGPLALRTALAAQLLELRPTVVRGNASEIRALAGTDGGGRGVDATHGVEESLDAACAVAVRTGGVVTVSGPVDLVTDGTTVVRVANGHPLLTRMTGGGCALGGIVAAFVGVHDDALEATVAACGAYTVAAERAAQAATGPGSFAVRLLDELALLDAPTLAEAVRFA</sequence>
<evidence type="ECO:0000256" key="10">
    <source>
        <dbReference type="ARBA" id="ARBA00022977"/>
    </source>
</evidence>
<keyword evidence="9 11" id="KW-0460">Magnesium</keyword>
<dbReference type="EC" id="2.7.1.50" evidence="11"/>
<dbReference type="EMBL" id="JACZDF010000005">
    <property type="protein sequence ID" value="MBD9699920.1"/>
    <property type="molecule type" value="Genomic_DNA"/>
</dbReference>
<name>A0ABR9DS18_9MICO</name>
<gene>
    <name evidence="11 12" type="primary">thiM</name>
    <name evidence="12" type="ORF">IGS67_10515</name>
</gene>
<protein>
    <recommendedName>
        <fullName evidence="11">Hydroxyethylthiazole kinase</fullName>
        <ecNumber evidence="11">2.7.1.50</ecNumber>
    </recommendedName>
    <alternativeName>
        <fullName evidence="11">4-methyl-5-beta-hydroxyethylthiazole kinase</fullName>
        <shortName evidence="11">TH kinase</shortName>
        <shortName evidence="11">Thz kinase</shortName>
    </alternativeName>
</protein>
<dbReference type="PIRSF" id="PIRSF000513">
    <property type="entry name" value="Thz_kinase"/>
    <property type="match status" value="1"/>
</dbReference>
<comment type="cofactor">
    <cofactor evidence="2 11">
        <name>Mg(2+)</name>
        <dbReference type="ChEBI" id="CHEBI:18420"/>
    </cofactor>
</comment>
<dbReference type="SUPFAM" id="SSF53613">
    <property type="entry name" value="Ribokinase-like"/>
    <property type="match status" value="1"/>
</dbReference>
<keyword evidence="13" id="KW-1185">Reference proteome</keyword>
<dbReference type="Gene3D" id="3.40.1190.20">
    <property type="match status" value="1"/>
</dbReference>
<reference evidence="12 13" key="1">
    <citation type="submission" date="2020-09" db="EMBL/GenBank/DDBJ databases">
        <title>Flavimobilis rhizosphaerae sp. nov., isolated from rhizosphere soil of Spartina alterniflora.</title>
        <authorList>
            <person name="Hanqin C."/>
        </authorList>
    </citation>
    <scope>NUCLEOTIDE SEQUENCE [LARGE SCALE GENOMIC DNA]</scope>
    <source>
        <strain evidence="12 13">GY 10621</strain>
    </source>
</reference>
<feature type="binding site" evidence="11">
    <location>
        <position position="51"/>
    </location>
    <ligand>
        <name>substrate</name>
    </ligand>
</feature>
<evidence type="ECO:0000313" key="12">
    <source>
        <dbReference type="EMBL" id="MBD9699920.1"/>
    </source>
</evidence>
<comment type="caution">
    <text evidence="12">The sequence shown here is derived from an EMBL/GenBank/DDBJ whole genome shotgun (WGS) entry which is preliminary data.</text>
</comment>
<dbReference type="GO" id="GO:0004417">
    <property type="term" value="F:hydroxyethylthiazole kinase activity"/>
    <property type="evidence" value="ECO:0007669"/>
    <property type="project" value="UniProtKB-EC"/>
</dbReference>
<comment type="pathway">
    <text evidence="3 11">Cofactor biosynthesis; thiamine diphosphate biosynthesis; 4-methyl-5-(2-phosphoethyl)-thiazole from 5-(2-hydroxyethyl)-4-methylthiazole: step 1/1.</text>
</comment>
<dbReference type="InterPro" id="IPR000417">
    <property type="entry name" value="Hyethyz_kinase"/>
</dbReference>
<keyword evidence="4 11" id="KW-0808">Transferase</keyword>
<keyword evidence="10 11" id="KW-0784">Thiamine biosynthesis</keyword>
<keyword evidence="5 11" id="KW-0479">Metal-binding</keyword>
<evidence type="ECO:0000256" key="7">
    <source>
        <dbReference type="ARBA" id="ARBA00022777"/>
    </source>
</evidence>
<feature type="binding site" evidence="11">
    <location>
        <position position="199"/>
    </location>
    <ligand>
        <name>substrate</name>
    </ligand>
</feature>
<feature type="binding site" evidence="11">
    <location>
        <position position="172"/>
    </location>
    <ligand>
        <name>ATP</name>
        <dbReference type="ChEBI" id="CHEBI:30616"/>
    </ligand>
</feature>
<evidence type="ECO:0000256" key="9">
    <source>
        <dbReference type="ARBA" id="ARBA00022842"/>
    </source>
</evidence>
<keyword evidence="7 11" id="KW-0418">Kinase</keyword>
<evidence type="ECO:0000313" key="13">
    <source>
        <dbReference type="Proteomes" id="UP000642107"/>
    </source>
</evidence>
<dbReference type="Proteomes" id="UP000642107">
    <property type="component" value="Unassembled WGS sequence"/>
</dbReference>
<dbReference type="CDD" id="cd01170">
    <property type="entry name" value="THZ_kinase"/>
    <property type="match status" value="1"/>
</dbReference>
<dbReference type="NCBIfam" id="NF006830">
    <property type="entry name" value="PRK09355.1"/>
    <property type="match status" value="1"/>
</dbReference>
<feature type="binding site" evidence="11">
    <location>
        <position position="126"/>
    </location>
    <ligand>
        <name>ATP</name>
        <dbReference type="ChEBI" id="CHEBI:30616"/>
    </ligand>
</feature>
<evidence type="ECO:0000256" key="4">
    <source>
        <dbReference type="ARBA" id="ARBA00022679"/>
    </source>
</evidence>
<keyword evidence="6 11" id="KW-0547">Nucleotide-binding</keyword>
<dbReference type="HAMAP" id="MF_00228">
    <property type="entry name" value="Thz_kinase"/>
    <property type="match status" value="1"/>
</dbReference>
<accession>A0ABR9DS18</accession>
<evidence type="ECO:0000256" key="8">
    <source>
        <dbReference type="ARBA" id="ARBA00022840"/>
    </source>
</evidence>
<dbReference type="Pfam" id="PF02110">
    <property type="entry name" value="HK"/>
    <property type="match status" value="1"/>
</dbReference>
<keyword evidence="8 11" id="KW-0067">ATP-binding</keyword>
<comment type="function">
    <text evidence="11">Catalyzes the phosphorylation of the hydroxyl group of 4-methyl-5-beta-hydroxyethylthiazole (THZ).</text>
</comment>
<comment type="similarity">
    <text evidence="11">Belongs to the Thz kinase family.</text>
</comment>
<evidence type="ECO:0000256" key="5">
    <source>
        <dbReference type="ARBA" id="ARBA00022723"/>
    </source>
</evidence>
<proteinExistence type="inferred from homology"/>
<comment type="catalytic activity">
    <reaction evidence="1 11">
        <text>5-(2-hydroxyethyl)-4-methylthiazole + ATP = 4-methyl-5-(2-phosphooxyethyl)-thiazole + ADP + H(+)</text>
        <dbReference type="Rhea" id="RHEA:24212"/>
        <dbReference type="ChEBI" id="CHEBI:15378"/>
        <dbReference type="ChEBI" id="CHEBI:17957"/>
        <dbReference type="ChEBI" id="CHEBI:30616"/>
        <dbReference type="ChEBI" id="CHEBI:58296"/>
        <dbReference type="ChEBI" id="CHEBI:456216"/>
        <dbReference type="EC" id="2.7.1.50"/>
    </reaction>
</comment>
<dbReference type="RefSeq" id="WP_192280584.1">
    <property type="nucleotide sequence ID" value="NZ_JACZDF010000005.1"/>
</dbReference>
<evidence type="ECO:0000256" key="6">
    <source>
        <dbReference type="ARBA" id="ARBA00022741"/>
    </source>
</evidence>
<dbReference type="PRINTS" id="PR01099">
    <property type="entry name" value="HYETHTZKNASE"/>
</dbReference>